<protein>
    <submittedName>
        <fullName evidence="5">3-hydroxybutyryl-CoA dehydratase</fullName>
    </submittedName>
</protein>
<keyword evidence="2" id="KW-0456">Lyase</keyword>
<evidence type="ECO:0000313" key="5">
    <source>
        <dbReference type="EMBL" id="EIM95321.1"/>
    </source>
</evidence>
<dbReference type="SUPFAM" id="SSF55961">
    <property type="entry name" value="Bet v1-like"/>
    <property type="match status" value="1"/>
</dbReference>
<dbReference type="CDD" id="cd05018">
    <property type="entry name" value="CoxG"/>
    <property type="match status" value="1"/>
</dbReference>
<comment type="similarity">
    <text evidence="1 3">Belongs to the enoyl-CoA hydratase/isomerase family.</text>
</comment>
<dbReference type="PANTHER" id="PTHR11941:SF54">
    <property type="entry name" value="ENOYL-COA HYDRATASE, MITOCHONDRIAL"/>
    <property type="match status" value="1"/>
</dbReference>
<feature type="region of interest" description="Disordered" evidence="4">
    <location>
        <begin position="199"/>
        <end position="233"/>
    </location>
</feature>
<dbReference type="Gene3D" id="3.30.530.20">
    <property type="match status" value="1"/>
</dbReference>
<dbReference type="Proteomes" id="UP000004980">
    <property type="component" value="Unassembled WGS sequence"/>
</dbReference>
<proteinExistence type="inferred from homology"/>
<dbReference type="Gene3D" id="1.10.12.10">
    <property type="entry name" value="Lyase 2-enoyl-coa Hydratase, Chain A, domain 2"/>
    <property type="match status" value="1"/>
</dbReference>
<accession>A0ABN0F9K7</accession>
<reference evidence="5 6" key="1">
    <citation type="journal article" date="2012" name="J. Bacteriol.">
        <title>Draft Genome Sequence of the Soil Bacterium Burkholderia terrae Strain BS001, Which Interacts with Fungal Surface Structures.</title>
        <authorList>
            <person name="Nazir R."/>
            <person name="Hansen M.A."/>
            <person name="Sorensen S."/>
            <person name="van Elsas J.D."/>
        </authorList>
    </citation>
    <scope>NUCLEOTIDE SEQUENCE [LARGE SCALE GENOMIC DNA]</scope>
    <source>
        <strain evidence="5 6">BS001</strain>
    </source>
</reference>
<evidence type="ECO:0000256" key="3">
    <source>
        <dbReference type="RuleBase" id="RU003707"/>
    </source>
</evidence>
<dbReference type="Pfam" id="PF06240">
    <property type="entry name" value="COXG"/>
    <property type="match status" value="1"/>
</dbReference>
<comment type="caution">
    <text evidence="5">The sequence shown here is derived from an EMBL/GenBank/DDBJ whole genome shotgun (WGS) entry which is preliminary data.</text>
</comment>
<dbReference type="InterPro" id="IPR023393">
    <property type="entry name" value="START-like_dom_sf"/>
</dbReference>
<dbReference type="RefSeq" id="WP_009769842.1">
    <property type="nucleotide sequence ID" value="NZ_AKAU01000249.1"/>
</dbReference>
<gene>
    <name evidence="5" type="ORF">WQE_40029</name>
</gene>
<evidence type="ECO:0000256" key="1">
    <source>
        <dbReference type="ARBA" id="ARBA00005254"/>
    </source>
</evidence>
<dbReference type="Gene3D" id="3.90.226.10">
    <property type="entry name" value="2-enoyl-CoA Hydratase, Chain A, domain 1"/>
    <property type="match status" value="1"/>
</dbReference>
<dbReference type="InterPro" id="IPR001753">
    <property type="entry name" value="Enoyl-CoA_hydra/iso"/>
</dbReference>
<evidence type="ECO:0000256" key="2">
    <source>
        <dbReference type="ARBA" id="ARBA00023239"/>
    </source>
</evidence>
<dbReference type="CDD" id="cd06558">
    <property type="entry name" value="crotonase-like"/>
    <property type="match status" value="1"/>
</dbReference>
<keyword evidence="6" id="KW-1185">Reference proteome</keyword>
<dbReference type="EMBL" id="AKAU01000249">
    <property type="protein sequence ID" value="EIM95321.1"/>
    <property type="molecule type" value="Genomic_DNA"/>
</dbReference>
<evidence type="ECO:0000256" key="4">
    <source>
        <dbReference type="SAM" id="MobiDB-lite"/>
    </source>
</evidence>
<dbReference type="SUPFAM" id="SSF52096">
    <property type="entry name" value="ClpP/crotonase"/>
    <property type="match status" value="1"/>
</dbReference>
<dbReference type="InterPro" id="IPR010419">
    <property type="entry name" value="CO_DH_gsu"/>
</dbReference>
<dbReference type="InterPro" id="IPR014748">
    <property type="entry name" value="Enoyl-CoA_hydra_C"/>
</dbReference>
<dbReference type="PROSITE" id="PS00166">
    <property type="entry name" value="ENOYL_COA_HYDRATASE"/>
    <property type="match status" value="1"/>
</dbReference>
<organism evidence="5 6">
    <name type="scientific">Paraburkholderia hospita</name>
    <dbReference type="NCBI Taxonomy" id="169430"/>
    <lineage>
        <taxon>Bacteria</taxon>
        <taxon>Pseudomonadati</taxon>
        <taxon>Pseudomonadota</taxon>
        <taxon>Betaproteobacteria</taxon>
        <taxon>Burkholderiales</taxon>
        <taxon>Burkholderiaceae</taxon>
        <taxon>Paraburkholderia</taxon>
    </lineage>
</organism>
<dbReference type="PANTHER" id="PTHR11941">
    <property type="entry name" value="ENOYL-COA HYDRATASE-RELATED"/>
    <property type="match status" value="1"/>
</dbReference>
<evidence type="ECO:0000313" key="6">
    <source>
        <dbReference type="Proteomes" id="UP000004980"/>
    </source>
</evidence>
<sequence length="531" mass="54948">MEMVGEARLEAAREVVWDALNDPAVLQASIPGCESLESTAENEFTATVVSKVGPIKARFAGKVSLSNIAPPRSYTLTGEGSGGAAGFARADIEVSLDALEPTVTLLRYGVKANVGGKLAQLGSRMIDAAARKSADDFFELFRKQVDGRASDSTLSSGVQPAGMQAFMQQLSAPVGEAATVEAPAVASVAATAPVATEGVTAKASTSEAVPAASEPGRAPAPRDVPAQPAPTPVSQVPAAEAQAAVMDVLTSEKIKVWISDQVAVVTLNRPGSRNAMTYGMWLAMPSIVAALDRNPEVRAVIITGAGADFCAGADIPEFEKVRADVAQATTYEVAVDACCDAIANISKPTVAVLRGYCLGGGAHLAMSCDFRFAGQDAMMGIPAARLSIIYGVKGTRKLLSLVGLAEAKKILYGGQRFDATHALRIGFVDQVAGLGVVASGRSLWERLIGAKQQVARSDPMAEARTFATSLAGNAPLSMAGAKYLLNGMAMGTGALDLVRSEALIAAAAASDDYREGRAAFREKRAPKFQGS</sequence>
<dbReference type="InterPro" id="IPR029045">
    <property type="entry name" value="ClpP/crotonase-like_dom_sf"/>
</dbReference>
<dbReference type="InterPro" id="IPR018376">
    <property type="entry name" value="Enoyl-CoA_hyd/isom_CS"/>
</dbReference>
<dbReference type="Pfam" id="PF00378">
    <property type="entry name" value="ECH_1"/>
    <property type="match status" value="1"/>
</dbReference>
<name>A0ABN0F9K7_9BURK</name>